<feature type="binding site" evidence="5">
    <location>
        <position position="146"/>
    </location>
    <ligand>
        <name>ATP</name>
        <dbReference type="ChEBI" id="CHEBI:30616"/>
    </ligand>
</feature>
<dbReference type="EC" id="6.3.4.18" evidence="5 6"/>
<dbReference type="SUPFAM" id="SSF52440">
    <property type="entry name" value="PreATP-grasp domain"/>
    <property type="match status" value="1"/>
</dbReference>
<dbReference type="NCBIfam" id="TIGR01161">
    <property type="entry name" value="purK"/>
    <property type="match status" value="1"/>
</dbReference>
<gene>
    <name evidence="5 6" type="primary">purK</name>
    <name evidence="8" type="ORF">FIV46_16825</name>
</gene>
<reference evidence="9" key="1">
    <citation type="submission" date="2019-06" db="EMBL/GenBank/DDBJ databases">
        <title>The complete genome of Emcibacter congregatus ZYLT.</title>
        <authorList>
            <person name="Zhao Z."/>
        </authorList>
    </citation>
    <scope>NUCLEOTIDE SEQUENCE [LARGE SCALE GENOMIC DNA]</scope>
    <source>
        <strain evidence="9">MCCC 1A06723</strain>
    </source>
</reference>
<dbReference type="Pfam" id="PF02222">
    <property type="entry name" value="ATP-grasp"/>
    <property type="match status" value="1"/>
</dbReference>
<dbReference type="Pfam" id="PF22660">
    <property type="entry name" value="RS_preATP-grasp-like"/>
    <property type="match status" value="1"/>
</dbReference>
<evidence type="ECO:0000256" key="1">
    <source>
        <dbReference type="ARBA" id="ARBA00022598"/>
    </source>
</evidence>
<accession>A0A501PCS0</accession>
<organism evidence="8 9">
    <name type="scientific">Emcibacter nanhaiensis</name>
    <dbReference type="NCBI Taxonomy" id="1505037"/>
    <lineage>
        <taxon>Bacteria</taxon>
        <taxon>Pseudomonadati</taxon>
        <taxon>Pseudomonadota</taxon>
        <taxon>Alphaproteobacteria</taxon>
        <taxon>Emcibacterales</taxon>
        <taxon>Emcibacteraceae</taxon>
        <taxon>Emcibacter</taxon>
    </lineage>
</organism>
<comment type="function">
    <text evidence="5">Catalyzes the ATP-dependent conversion of 5-aminoimidazole ribonucleotide (AIR) and HCO(3)(-) to N5-carboxyaminoimidazole ribonucleotide (N5-CAIR).</text>
</comment>
<dbReference type="GO" id="GO:0004638">
    <property type="term" value="F:phosphoribosylaminoimidazole carboxylase activity"/>
    <property type="evidence" value="ECO:0007669"/>
    <property type="project" value="InterPro"/>
</dbReference>
<comment type="caution">
    <text evidence="8">The sequence shown here is derived from an EMBL/GenBank/DDBJ whole genome shotgun (WGS) entry which is preliminary data.</text>
</comment>
<dbReference type="InterPro" id="IPR005875">
    <property type="entry name" value="PurK"/>
</dbReference>
<dbReference type="SUPFAM" id="SSF56059">
    <property type="entry name" value="Glutathione synthetase ATP-binding domain-like"/>
    <property type="match status" value="1"/>
</dbReference>
<keyword evidence="4 5" id="KW-0067">ATP-binding</keyword>
<dbReference type="GO" id="GO:0034028">
    <property type="term" value="F:5-(carboxyamino)imidazole ribonucleotide synthase activity"/>
    <property type="evidence" value="ECO:0007669"/>
    <property type="project" value="UniProtKB-UniRule"/>
</dbReference>
<dbReference type="InterPro" id="IPR003135">
    <property type="entry name" value="ATP-grasp_carboxylate-amine"/>
</dbReference>
<dbReference type="EMBL" id="VFIY01000018">
    <property type="protein sequence ID" value="TPD57766.1"/>
    <property type="molecule type" value="Genomic_DNA"/>
</dbReference>
<dbReference type="Gene3D" id="3.40.50.20">
    <property type="match status" value="1"/>
</dbReference>
<comment type="catalytic activity">
    <reaction evidence="5 6">
        <text>5-amino-1-(5-phospho-beta-D-ribosyl)imidazole + hydrogencarbonate + ATP = 5-carboxyamino-1-(5-phospho-D-ribosyl)imidazole + ADP + phosphate + 2 H(+)</text>
        <dbReference type="Rhea" id="RHEA:19317"/>
        <dbReference type="ChEBI" id="CHEBI:15378"/>
        <dbReference type="ChEBI" id="CHEBI:17544"/>
        <dbReference type="ChEBI" id="CHEBI:30616"/>
        <dbReference type="ChEBI" id="CHEBI:43474"/>
        <dbReference type="ChEBI" id="CHEBI:58730"/>
        <dbReference type="ChEBI" id="CHEBI:137981"/>
        <dbReference type="ChEBI" id="CHEBI:456216"/>
        <dbReference type="EC" id="6.3.4.18"/>
    </reaction>
</comment>
<dbReference type="Gene3D" id="3.30.470.20">
    <property type="entry name" value="ATP-grasp fold, B domain"/>
    <property type="match status" value="1"/>
</dbReference>
<dbReference type="FunFam" id="3.30.470.20:FF:000029">
    <property type="entry name" value="N5-carboxyaminoimidazole ribonucleotide synthase"/>
    <property type="match status" value="1"/>
</dbReference>
<dbReference type="InterPro" id="IPR011761">
    <property type="entry name" value="ATP-grasp"/>
</dbReference>
<feature type="domain" description="ATP-grasp" evidence="7">
    <location>
        <begin position="110"/>
        <end position="297"/>
    </location>
</feature>
<dbReference type="PROSITE" id="PS50975">
    <property type="entry name" value="ATP_GRASP"/>
    <property type="match status" value="1"/>
</dbReference>
<name>A0A501PCS0_9PROT</name>
<keyword evidence="3 5" id="KW-0658">Purine biosynthesis</keyword>
<dbReference type="NCBIfam" id="NF004679">
    <property type="entry name" value="PRK06019.1-5"/>
    <property type="match status" value="1"/>
</dbReference>
<dbReference type="NCBIfam" id="NF004676">
    <property type="entry name" value="PRK06019.1-2"/>
    <property type="match status" value="1"/>
</dbReference>
<dbReference type="UniPathway" id="UPA00074">
    <property type="reaction ID" value="UER00942"/>
</dbReference>
<feature type="binding site" evidence="5">
    <location>
        <begin position="181"/>
        <end position="184"/>
    </location>
    <ligand>
        <name>ATP</name>
        <dbReference type="ChEBI" id="CHEBI:30616"/>
    </ligand>
</feature>
<dbReference type="PANTHER" id="PTHR11609">
    <property type="entry name" value="PURINE BIOSYNTHESIS PROTEIN 6/7, PUR6/7"/>
    <property type="match status" value="1"/>
</dbReference>
<feature type="binding site" evidence="5">
    <location>
        <position position="106"/>
    </location>
    <ligand>
        <name>ATP</name>
        <dbReference type="ChEBI" id="CHEBI:30616"/>
    </ligand>
</feature>
<evidence type="ECO:0000313" key="8">
    <source>
        <dbReference type="EMBL" id="TPD57766.1"/>
    </source>
</evidence>
<dbReference type="InterPro" id="IPR013815">
    <property type="entry name" value="ATP_grasp_subdomain_1"/>
</dbReference>
<feature type="binding site" evidence="5">
    <location>
        <position position="212"/>
    </location>
    <ligand>
        <name>ATP</name>
        <dbReference type="ChEBI" id="CHEBI:30616"/>
    </ligand>
</feature>
<evidence type="ECO:0000256" key="2">
    <source>
        <dbReference type="ARBA" id="ARBA00022741"/>
    </source>
</evidence>
<dbReference type="SUPFAM" id="SSF51246">
    <property type="entry name" value="Rudiment single hybrid motif"/>
    <property type="match status" value="1"/>
</dbReference>
<dbReference type="Pfam" id="PF17769">
    <property type="entry name" value="PurK_C"/>
    <property type="match status" value="1"/>
</dbReference>
<dbReference type="AlphaFoldDB" id="A0A501PCS0"/>
<feature type="binding site" evidence="5">
    <location>
        <position position="189"/>
    </location>
    <ligand>
        <name>ATP</name>
        <dbReference type="ChEBI" id="CHEBI:30616"/>
    </ligand>
</feature>
<sequence>MTALSPGATIGILGGGQLGRMLAMAAAQLGFRSHIYCPDAKFPADQVTDLVTRASYDDEDSLDWFAGEVDVVTYEFENIPVETVGRLAQKVDVFPDARVLEVSQDRLQEKAFINALGIATAPYAGVGTANEALEALKNIGYPAVLKTRRFGYDGKGQAIVRSEDEVPAAFDSLGSDKIIVEGFVDFDMEISVIVARGRSGEVKAFQPAENIHTNHILDVSICPARIGQDLREEAVELAEKIVTELNYVGVLAVELFVSADEPRLRVNEIAPRVHNSGHWSIEACPTSQFEQHIRAICGLPLGDTRLYGQAVMKNLIGDEILDLEHLLADPEANVHHYGKLEARPGRKMGHVTRLYPLDKKLDI</sequence>
<proteinExistence type="inferred from homology"/>
<evidence type="ECO:0000256" key="3">
    <source>
        <dbReference type="ARBA" id="ARBA00022755"/>
    </source>
</evidence>
<comment type="pathway">
    <text evidence="5 6">Purine metabolism; IMP biosynthesis via de novo pathway; 5-amino-1-(5-phospho-D-ribosyl)imidazole-4-carboxylate from 5-amino-1-(5-phospho-D-ribosyl)imidazole (N5-CAIR route): step 1/2.</text>
</comment>
<dbReference type="InterPro" id="IPR054350">
    <property type="entry name" value="PurT/PurK_preATP-grasp"/>
</dbReference>
<comment type="similarity">
    <text evidence="5 6">Belongs to the PurK/PurT family.</text>
</comment>
<dbReference type="GO" id="GO:0005524">
    <property type="term" value="F:ATP binding"/>
    <property type="evidence" value="ECO:0007669"/>
    <property type="project" value="UniProtKB-UniRule"/>
</dbReference>
<dbReference type="HAMAP" id="MF_01928">
    <property type="entry name" value="PurK"/>
    <property type="match status" value="1"/>
</dbReference>
<dbReference type="GO" id="GO:0006189">
    <property type="term" value="P:'de novo' IMP biosynthetic process"/>
    <property type="evidence" value="ECO:0007669"/>
    <property type="project" value="UniProtKB-UniRule"/>
</dbReference>
<dbReference type="InterPro" id="IPR040686">
    <property type="entry name" value="PurK_C"/>
</dbReference>
<comment type="function">
    <text evidence="6">Catalyzes the ATP-dependent conversion of 5-aminoimidazole ribonucleotide (AIR) and HCO(3)- to N5-carboxyaminoimidazole ribonucleotide (N5-CAIR).</text>
</comment>
<comment type="subunit">
    <text evidence="5 6">Homodimer.</text>
</comment>
<keyword evidence="1 5" id="KW-0436">Ligase</keyword>
<evidence type="ECO:0000256" key="6">
    <source>
        <dbReference type="RuleBase" id="RU361200"/>
    </source>
</evidence>
<dbReference type="Proteomes" id="UP000319148">
    <property type="component" value="Unassembled WGS sequence"/>
</dbReference>
<dbReference type="RefSeq" id="WP_139942082.1">
    <property type="nucleotide sequence ID" value="NZ_JBHSYP010000005.1"/>
</dbReference>
<dbReference type="InterPro" id="IPR016185">
    <property type="entry name" value="PreATP-grasp_dom_sf"/>
</dbReference>
<dbReference type="OrthoDB" id="9804625at2"/>
<keyword evidence="9" id="KW-1185">Reference proteome</keyword>
<dbReference type="SMART" id="SM01209">
    <property type="entry name" value="GARS_A"/>
    <property type="match status" value="1"/>
</dbReference>
<dbReference type="FunFam" id="3.40.50.20:FF:000016">
    <property type="entry name" value="N5-carboxyaminoimidazole ribonucleotide synthase"/>
    <property type="match status" value="1"/>
</dbReference>
<evidence type="ECO:0000259" key="7">
    <source>
        <dbReference type="PROSITE" id="PS50975"/>
    </source>
</evidence>
<protein>
    <recommendedName>
        <fullName evidence="5 6">N5-carboxyaminoimidazole ribonucleotide synthase</fullName>
        <shortName evidence="5 6">N5-CAIR synthase</shortName>
        <ecNumber evidence="5 6">6.3.4.18</ecNumber>
    </recommendedName>
    <alternativeName>
        <fullName evidence="5 6">5-(carboxyamino)imidazole ribonucleotide synthetase</fullName>
    </alternativeName>
</protein>
<dbReference type="Gene3D" id="3.30.1490.20">
    <property type="entry name" value="ATP-grasp fold, A domain"/>
    <property type="match status" value="1"/>
</dbReference>
<feature type="binding site" evidence="5">
    <location>
        <begin position="151"/>
        <end position="157"/>
    </location>
    <ligand>
        <name>ATP</name>
        <dbReference type="ChEBI" id="CHEBI:30616"/>
    </ligand>
</feature>
<dbReference type="InterPro" id="IPR011054">
    <property type="entry name" value="Rudment_hybrid_motif"/>
</dbReference>
<evidence type="ECO:0000313" key="9">
    <source>
        <dbReference type="Proteomes" id="UP000319148"/>
    </source>
</evidence>
<dbReference type="NCBIfam" id="NF004675">
    <property type="entry name" value="PRK06019.1-1"/>
    <property type="match status" value="1"/>
</dbReference>
<dbReference type="GO" id="GO:0005829">
    <property type="term" value="C:cytosol"/>
    <property type="evidence" value="ECO:0007669"/>
    <property type="project" value="TreeGrafter"/>
</dbReference>
<keyword evidence="2 5" id="KW-0547">Nucleotide-binding</keyword>
<dbReference type="PANTHER" id="PTHR11609:SF5">
    <property type="entry name" value="PHOSPHORIBOSYLAMINOIMIDAZOLE CARBOXYLASE"/>
    <property type="match status" value="1"/>
</dbReference>
<feature type="binding site" evidence="5">
    <location>
        <begin position="267"/>
        <end position="268"/>
    </location>
    <ligand>
        <name>ATP</name>
        <dbReference type="ChEBI" id="CHEBI:30616"/>
    </ligand>
</feature>
<evidence type="ECO:0000256" key="5">
    <source>
        <dbReference type="HAMAP-Rule" id="MF_01928"/>
    </source>
</evidence>
<dbReference type="GO" id="GO:0046872">
    <property type="term" value="F:metal ion binding"/>
    <property type="evidence" value="ECO:0007669"/>
    <property type="project" value="InterPro"/>
</dbReference>
<evidence type="ECO:0000256" key="4">
    <source>
        <dbReference type="ARBA" id="ARBA00022840"/>
    </source>
</evidence>
<dbReference type="FunFam" id="3.30.1490.20:FF:000015">
    <property type="entry name" value="N5-carboxyaminoimidazole ribonucleotide synthase"/>
    <property type="match status" value="1"/>
</dbReference>